<keyword evidence="1" id="KW-0472">Membrane</keyword>
<sequence length="99" mass="10941">MARQLGADRALFSMSNSEVYEVSLKTILIATRVFAFLTLLFVPAFAVLILVAFVSGQALWFAIFGLPALLLNACIVLAKPQRDRIWRWANSVAGTKARL</sequence>
<evidence type="ECO:0000313" key="2">
    <source>
        <dbReference type="EMBL" id="UUL81422.1"/>
    </source>
</evidence>
<dbReference type="Proteomes" id="UP001058533">
    <property type="component" value="Chromosome"/>
</dbReference>
<organism evidence="2 3">
    <name type="scientific">Sphingomonas qomolangmaensis</name>
    <dbReference type="NCBI Taxonomy" id="2918765"/>
    <lineage>
        <taxon>Bacteria</taxon>
        <taxon>Pseudomonadati</taxon>
        <taxon>Pseudomonadota</taxon>
        <taxon>Alphaproteobacteria</taxon>
        <taxon>Sphingomonadales</taxon>
        <taxon>Sphingomonadaceae</taxon>
        <taxon>Sphingomonas</taxon>
    </lineage>
</organism>
<reference evidence="2" key="1">
    <citation type="submission" date="2022-07" db="EMBL/GenBank/DDBJ databases">
        <title>Sphingomonas sp. nov., a novel bacterium isolated from the north slope of the Mount Everest.</title>
        <authorList>
            <person name="Cui X."/>
            <person name="Liu Y."/>
        </authorList>
    </citation>
    <scope>NUCLEOTIDE SEQUENCE</scope>
    <source>
        <strain evidence="2">S5-59</strain>
    </source>
</reference>
<feature type="transmembrane region" description="Helical" evidence="1">
    <location>
        <begin position="59"/>
        <end position="78"/>
    </location>
</feature>
<dbReference type="EMBL" id="CP101740">
    <property type="protein sequence ID" value="UUL81422.1"/>
    <property type="molecule type" value="Genomic_DNA"/>
</dbReference>
<proteinExistence type="predicted"/>
<keyword evidence="3" id="KW-1185">Reference proteome</keyword>
<evidence type="ECO:0000256" key="1">
    <source>
        <dbReference type="SAM" id="Phobius"/>
    </source>
</evidence>
<keyword evidence="1" id="KW-1133">Transmembrane helix</keyword>
<name>A0ABY5L690_9SPHN</name>
<feature type="transmembrane region" description="Helical" evidence="1">
    <location>
        <begin position="33"/>
        <end position="53"/>
    </location>
</feature>
<gene>
    <name evidence="2" type="ORF">NMP03_09360</name>
</gene>
<accession>A0ABY5L690</accession>
<dbReference type="RefSeq" id="WP_256505096.1">
    <property type="nucleotide sequence ID" value="NZ_CP101740.1"/>
</dbReference>
<protein>
    <submittedName>
        <fullName evidence="2">Uncharacterized protein</fullName>
    </submittedName>
</protein>
<keyword evidence="1" id="KW-0812">Transmembrane</keyword>
<evidence type="ECO:0000313" key="3">
    <source>
        <dbReference type="Proteomes" id="UP001058533"/>
    </source>
</evidence>